<comment type="caution">
    <text evidence="2">The sequence shown here is derived from an EMBL/GenBank/DDBJ whole genome shotgun (WGS) entry which is preliminary data.</text>
</comment>
<name>A0A4R7TJM4_9ACTN</name>
<accession>A0A4R7TJM4</accession>
<dbReference type="OrthoDB" id="3824724at2"/>
<dbReference type="EMBL" id="SOCE01000001">
    <property type="protein sequence ID" value="TDU91848.1"/>
    <property type="molecule type" value="Genomic_DNA"/>
</dbReference>
<dbReference type="AlphaFoldDB" id="A0A4R7TJM4"/>
<dbReference type="RefSeq" id="WP_133981529.1">
    <property type="nucleotide sequence ID" value="NZ_SOCE01000001.1"/>
</dbReference>
<evidence type="ECO:0000256" key="1">
    <source>
        <dbReference type="SAM" id="MobiDB-lite"/>
    </source>
</evidence>
<reference evidence="2 3" key="1">
    <citation type="submission" date="2019-03" db="EMBL/GenBank/DDBJ databases">
        <title>Genomic Encyclopedia of Type Strains, Phase III (KMG-III): the genomes of soil and plant-associated and newly described type strains.</title>
        <authorList>
            <person name="Whitman W."/>
        </authorList>
    </citation>
    <scope>NUCLEOTIDE SEQUENCE [LARGE SCALE GENOMIC DNA]</scope>
    <source>
        <strain evidence="2 3">VKM Ac-2575</strain>
    </source>
</reference>
<gene>
    <name evidence="2" type="ORF">EV138_5461</name>
</gene>
<sequence length="223" mass="24434">MTTLERWHVGPWTTHGTPPGEPFEPGRRRTPDELNFDVVGLARILGRRLSGREELQVRLWQNELRPTHTRLCGVHTLADPENSEQLRTAVLEALAWLAERAPAGYEFVYTDAVYLRPLTDLSAEVVTVDAVVQLAAERGDALPADRLAASQVRRSAAGWFAGDAVCNWSGPYPSAEEAADAVRAARVELANQLVEAGHADLAATASRWPEVHVEDQADQAATK</sequence>
<keyword evidence="3" id="KW-1185">Reference proteome</keyword>
<organism evidence="2 3">
    <name type="scientific">Kribbella voronezhensis</name>
    <dbReference type="NCBI Taxonomy" id="2512212"/>
    <lineage>
        <taxon>Bacteria</taxon>
        <taxon>Bacillati</taxon>
        <taxon>Actinomycetota</taxon>
        <taxon>Actinomycetes</taxon>
        <taxon>Propionibacteriales</taxon>
        <taxon>Kribbellaceae</taxon>
        <taxon>Kribbella</taxon>
    </lineage>
</organism>
<evidence type="ECO:0000313" key="2">
    <source>
        <dbReference type="EMBL" id="TDU91848.1"/>
    </source>
</evidence>
<dbReference type="Proteomes" id="UP000295151">
    <property type="component" value="Unassembled WGS sequence"/>
</dbReference>
<feature type="region of interest" description="Disordered" evidence="1">
    <location>
        <begin position="1"/>
        <end position="29"/>
    </location>
</feature>
<evidence type="ECO:0000313" key="3">
    <source>
        <dbReference type="Proteomes" id="UP000295151"/>
    </source>
</evidence>
<protein>
    <submittedName>
        <fullName evidence="2">Uncharacterized protein</fullName>
    </submittedName>
</protein>
<proteinExistence type="predicted"/>